<evidence type="ECO:0000313" key="3">
    <source>
        <dbReference type="EnsemblMetazoa" id="XP_014251888.1"/>
    </source>
</evidence>
<dbReference type="InterPro" id="IPR040213">
    <property type="entry name" value="GIR2-like"/>
</dbReference>
<reference evidence="3" key="1">
    <citation type="submission" date="2022-01" db="UniProtKB">
        <authorList>
            <consortium name="EnsemblMetazoa"/>
        </authorList>
    </citation>
    <scope>IDENTIFICATION</scope>
</reference>
<accession>A0A8I6RSV5</accession>
<dbReference type="InterPro" id="IPR016135">
    <property type="entry name" value="UBQ-conjugating_enzyme/RWD"/>
</dbReference>
<dbReference type="OrthoDB" id="277175at2759"/>
<dbReference type="InterPro" id="IPR006575">
    <property type="entry name" value="RWD_dom"/>
</dbReference>
<dbReference type="SUPFAM" id="SSF54495">
    <property type="entry name" value="UBC-like"/>
    <property type="match status" value="1"/>
</dbReference>
<keyword evidence="1" id="KW-0175">Coiled coil</keyword>
<dbReference type="PANTHER" id="PTHR12292">
    <property type="entry name" value="RWD DOMAIN-CONTAINING PROTEIN"/>
    <property type="match status" value="1"/>
</dbReference>
<dbReference type="AlphaFoldDB" id="A0A8I6RSV5"/>
<sequence>MEHKAEQESEIEALDSIYYGEMEIIATEPFHVFVISIKSDDYEEGTTTGIMCRLRFEYTAQYPEELPIIDIEDFDNIEEDETEELLNFVVQQAKDNLGMAMVFTLVSSVQEWINLKCEIRAEQNKLEKERKKKEEEEEEQKKFEGTLVTVESFLQWKQAFEIEMGMFDKKEKDDKNKKLTGRELFMQDKSLNESDLKFLEEGVEFVKVDESLFQDLEDLEIDDTELNSDDD</sequence>
<evidence type="ECO:0000259" key="2">
    <source>
        <dbReference type="PROSITE" id="PS50908"/>
    </source>
</evidence>
<dbReference type="FunFam" id="3.10.110.10:FF:000075">
    <property type="entry name" value="RWD domain-containing protein (Gir2)"/>
    <property type="match status" value="1"/>
</dbReference>
<proteinExistence type="predicted"/>
<dbReference type="Proteomes" id="UP000494040">
    <property type="component" value="Unassembled WGS sequence"/>
</dbReference>
<dbReference type="PROSITE" id="PS50908">
    <property type="entry name" value="RWD"/>
    <property type="match status" value="1"/>
</dbReference>
<evidence type="ECO:0000313" key="4">
    <source>
        <dbReference type="Proteomes" id="UP000494040"/>
    </source>
</evidence>
<organism evidence="3 4">
    <name type="scientific">Cimex lectularius</name>
    <name type="common">Bed bug</name>
    <name type="synonym">Acanthia lectularia</name>
    <dbReference type="NCBI Taxonomy" id="79782"/>
    <lineage>
        <taxon>Eukaryota</taxon>
        <taxon>Metazoa</taxon>
        <taxon>Ecdysozoa</taxon>
        <taxon>Arthropoda</taxon>
        <taxon>Hexapoda</taxon>
        <taxon>Insecta</taxon>
        <taxon>Pterygota</taxon>
        <taxon>Neoptera</taxon>
        <taxon>Paraneoptera</taxon>
        <taxon>Hemiptera</taxon>
        <taxon>Heteroptera</taxon>
        <taxon>Panheteroptera</taxon>
        <taxon>Cimicomorpha</taxon>
        <taxon>Cimicidae</taxon>
        <taxon>Cimex</taxon>
    </lineage>
</organism>
<dbReference type="Pfam" id="PF05773">
    <property type="entry name" value="RWD"/>
    <property type="match status" value="1"/>
</dbReference>
<feature type="coiled-coil region" evidence="1">
    <location>
        <begin position="118"/>
        <end position="146"/>
    </location>
</feature>
<dbReference type="SMART" id="SM00591">
    <property type="entry name" value="RWD"/>
    <property type="match status" value="1"/>
</dbReference>
<dbReference type="Gene3D" id="3.10.110.10">
    <property type="entry name" value="Ubiquitin Conjugating Enzyme"/>
    <property type="match status" value="1"/>
</dbReference>
<name>A0A8I6RSV5_CIMLE</name>
<dbReference type="KEGG" id="clec:106668022"/>
<dbReference type="RefSeq" id="XP_014251888.1">
    <property type="nucleotide sequence ID" value="XM_014396402.2"/>
</dbReference>
<keyword evidence="4" id="KW-1185">Reference proteome</keyword>
<dbReference type="EnsemblMetazoa" id="XM_014396402.2">
    <property type="protein sequence ID" value="XP_014251888.1"/>
    <property type="gene ID" value="LOC106668022"/>
</dbReference>
<evidence type="ECO:0000256" key="1">
    <source>
        <dbReference type="SAM" id="Coils"/>
    </source>
</evidence>
<dbReference type="GeneID" id="106668022"/>
<protein>
    <recommendedName>
        <fullName evidence="2">RWD domain-containing protein</fullName>
    </recommendedName>
</protein>
<dbReference type="OMA" id="QWDEHKK"/>
<feature type="domain" description="RWD" evidence="2">
    <location>
        <begin position="9"/>
        <end position="116"/>
    </location>
</feature>